<dbReference type="AlphaFoldDB" id="A0A4R8SVC6"/>
<protein>
    <submittedName>
        <fullName evidence="1">Uncharacterized protein</fullName>
    </submittedName>
</protein>
<reference evidence="1 2" key="1">
    <citation type="journal article" date="2019" name="Sci. Rep.">
        <title>Extended insight into the Mycobacterium chelonae-abscessus complex through whole genome sequencing of Mycobacterium salmoniphilum outbreak and Mycobacterium salmoniphilum-like strains.</title>
        <authorList>
            <person name="Behra P.R.K."/>
            <person name="Das S."/>
            <person name="Pettersson B.M.F."/>
            <person name="Shirreff L."/>
            <person name="DuCote T."/>
            <person name="Jacobsson K.G."/>
            <person name="Ennis D.G."/>
            <person name="Kirsebom L.A."/>
        </authorList>
    </citation>
    <scope>NUCLEOTIDE SEQUENCE [LARGE SCALE GENOMIC DNA]</scope>
    <source>
        <strain evidence="1 2">CCUG 60884</strain>
    </source>
</reference>
<evidence type="ECO:0000313" key="1">
    <source>
        <dbReference type="EMBL" id="TEA06230.1"/>
    </source>
</evidence>
<accession>A0A4R8SVC6</accession>
<name>A0A4R8SVC6_9MYCO</name>
<evidence type="ECO:0000313" key="2">
    <source>
        <dbReference type="Proteomes" id="UP000294604"/>
    </source>
</evidence>
<comment type="caution">
    <text evidence="1">The sequence shown here is derived from an EMBL/GenBank/DDBJ whole genome shotgun (WGS) entry which is preliminary data.</text>
</comment>
<proteinExistence type="predicted"/>
<gene>
    <name evidence="1" type="ORF">CCUG60884_01367</name>
</gene>
<sequence>MDSDVGTGATGSDDDSDVVGTVVEDAEDGSVVVVLGVDVNGVLSLTTRLSVDNTIVMSTATMAMIAAMVPTIAGPVRYQGVGFSLSSINPEK</sequence>
<organism evidence="1 2">
    <name type="scientific">Mycobacteroides salmoniphilum</name>
    <dbReference type="NCBI Taxonomy" id="404941"/>
    <lineage>
        <taxon>Bacteria</taxon>
        <taxon>Bacillati</taxon>
        <taxon>Actinomycetota</taxon>
        <taxon>Actinomycetes</taxon>
        <taxon>Mycobacteriales</taxon>
        <taxon>Mycobacteriaceae</taxon>
        <taxon>Mycobacteroides</taxon>
    </lineage>
</organism>
<dbReference type="Proteomes" id="UP000294604">
    <property type="component" value="Unassembled WGS sequence"/>
</dbReference>
<dbReference type="EMBL" id="PECL01000007">
    <property type="protein sequence ID" value="TEA06230.1"/>
    <property type="molecule type" value="Genomic_DNA"/>
</dbReference>